<dbReference type="PANTHER" id="PTHR12346">
    <property type="entry name" value="SIN3B-RELATED"/>
    <property type="match status" value="1"/>
</dbReference>
<dbReference type="InterPro" id="IPR036600">
    <property type="entry name" value="PAH_sf"/>
</dbReference>
<feature type="region of interest" description="Disordered" evidence="8">
    <location>
        <begin position="1"/>
        <end position="33"/>
    </location>
</feature>
<evidence type="ECO:0000256" key="1">
    <source>
        <dbReference type="ARBA" id="ARBA00004123"/>
    </source>
</evidence>
<keyword evidence="5" id="KW-0804">Transcription</keyword>
<dbReference type="PANTHER" id="PTHR12346:SF0">
    <property type="entry name" value="SIN3A, ISOFORM G"/>
    <property type="match status" value="1"/>
</dbReference>
<reference evidence="9 10" key="1">
    <citation type="journal article" date="2024" name="Nat. Commun.">
        <title>Phylogenomics reveals the evolutionary origins of lichenization in chlorophyte algae.</title>
        <authorList>
            <person name="Puginier C."/>
            <person name="Libourel C."/>
            <person name="Otte J."/>
            <person name="Skaloud P."/>
            <person name="Haon M."/>
            <person name="Grisel S."/>
            <person name="Petersen M."/>
            <person name="Berrin J.G."/>
            <person name="Delaux P.M."/>
            <person name="Dal Grande F."/>
            <person name="Keller J."/>
        </authorList>
    </citation>
    <scope>NUCLEOTIDE SEQUENCE [LARGE SCALE GENOMIC DNA]</scope>
    <source>
        <strain evidence="9 10">SAG 2036</strain>
    </source>
</reference>
<gene>
    <name evidence="9" type="ORF">WJX73_008054</name>
</gene>
<keyword evidence="2" id="KW-0678">Repressor</keyword>
<sequence length="349" mass="40219">MKRTRDDSLGGPAKRPGSAATRGGPSQAGANSRLTTHDALSYLRDVKEKFADNKDIYDTFLEIMKEFKAQRINTEGVIERVKSLFKGHRELILGFNTFLPKGYEITLPPDEEPQKAAVEFDQAINYVNKIKTRFSSDERVYKAFLEILNMYRKGTKTIGNVYEEVALLFRSHNDLLDEFTYFLPDNSTPSQVPQPIRRPANRTGRGPARGGPSQYPDQNAYQRKLNQRKVPGSRMDEYRRYADDVEDRRTAVKTDLTREVSYFDKIKQRIRSREQYQDFLKTLNLYSQEIISRTELNSMIFDILGRNQDLMVGFHEFLNRCEVLDSDADPRMTPGGKVSARDVSRMKGE</sequence>
<dbReference type="FunFam" id="1.20.1160.11:FF:000003">
    <property type="entry name" value="Paired amphipathic helix SIN3-like protein"/>
    <property type="match status" value="1"/>
</dbReference>
<dbReference type="SUPFAM" id="SSF47762">
    <property type="entry name" value="PAH2 domain"/>
    <property type="match status" value="3"/>
</dbReference>
<name>A0AAW1PHM2_9CHLO</name>
<feature type="region of interest" description="Disordered" evidence="8">
    <location>
        <begin position="328"/>
        <end position="349"/>
    </location>
</feature>
<dbReference type="FunFam" id="1.20.1160.11:FF:000002">
    <property type="entry name" value="Paired amphipathic helix protein SIN3"/>
    <property type="match status" value="1"/>
</dbReference>
<dbReference type="Pfam" id="PF02671">
    <property type="entry name" value="PAH"/>
    <property type="match status" value="3"/>
</dbReference>
<dbReference type="FunFam" id="1.20.1160.11:FF:000001">
    <property type="entry name" value="Paired amphipathic helix protein Sin3"/>
    <property type="match status" value="1"/>
</dbReference>
<proteinExistence type="predicted"/>
<comment type="caution">
    <text evidence="9">The sequence shown here is derived from an EMBL/GenBank/DDBJ whole genome shotgun (WGS) entry which is preliminary data.</text>
</comment>
<dbReference type="Proteomes" id="UP001465755">
    <property type="component" value="Unassembled WGS sequence"/>
</dbReference>
<dbReference type="AlphaFoldDB" id="A0AAW1PHM2"/>
<dbReference type="GO" id="GO:0003714">
    <property type="term" value="F:transcription corepressor activity"/>
    <property type="evidence" value="ECO:0007669"/>
    <property type="project" value="InterPro"/>
</dbReference>
<evidence type="ECO:0000256" key="7">
    <source>
        <dbReference type="PROSITE-ProRule" id="PRU00810"/>
    </source>
</evidence>
<dbReference type="InterPro" id="IPR039774">
    <property type="entry name" value="Sin3-like"/>
</dbReference>
<dbReference type="InterPro" id="IPR003822">
    <property type="entry name" value="PAH"/>
</dbReference>
<keyword evidence="3" id="KW-0677">Repeat</keyword>
<evidence type="ECO:0000256" key="5">
    <source>
        <dbReference type="ARBA" id="ARBA00023163"/>
    </source>
</evidence>
<feature type="region of interest" description="Disordered" evidence="8">
    <location>
        <begin position="186"/>
        <end position="233"/>
    </location>
</feature>
<evidence type="ECO:0000256" key="6">
    <source>
        <dbReference type="ARBA" id="ARBA00023242"/>
    </source>
</evidence>
<organism evidence="9 10">
    <name type="scientific">Symbiochloris irregularis</name>
    <dbReference type="NCBI Taxonomy" id="706552"/>
    <lineage>
        <taxon>Eukaryota</taxon>
        <taxon>Viridiplantae</taxon>
        <taxon>Chlorophyta</taxon>
        <taxon>core chlorophytes</taxon>
        <taxon>Trebouxiophyceae</taxon>
        <taxon>Trebouxiales</taxon>
        <taxon>Trebouxiaceae</taxon>
        <taxon>Symbiochloris</taxon>
    </lineage>
</organism>
<dbReference type="EMBL" id="JALJOQ010000029">
    <property type="protein sequence ID" value="KAK9807961.1"/>
    <property type="molecule type" value="Genomic_DNA"/>
</dbReference>
<feature type="compositionally biased region" description="Basic and acidic residues" evidence="8">
    <location>
        <begin position="339"/>
        <end position="349"/>
    </location>
</feature>
<keyword evidence="6 7" id="KW-0539">Nucleus</keyword>
<accession>A0AAW1PHM2</accession>
<keyword evidence="4" id="KW-0805">Transcription regulation</keyword>
<evidence type="ECO:0000256" key="4">
    <source>
        <dbReference type="ARBA" id="ARBA00023015"/>
    </source>
</evidence>
<evidence type="ECO:0000256" key="3">
    <source>
        <dbReference type="ARBA" id="ARBA00022737"/>
    </source>
</evidence>
<dbReference type="GO" id="GO:0000118">
    <property type="term" value="C:histone deacetylase complex"/>
    <property type="evidence" value="ECO:0007669"/>
    <property type="project" value="TreeGrafter"/>
</dbReference>
<keyword evidence="10" id="KW-1185">Reference proteome</keyword>
<dbReference type="GO" id="GO:0000785">
    <property type="term" value="C:chromatin"/>
    <property type="evidence" value="ECO:0007669"/>
    <property type="project" value="TreeGrafter"/>
</dbReference>
<evidence type="ECO:0000256" key="8">
    <source>
        <dbReference type="SAM" id="MobiDB-lite"/>
    </source>
</evidence>
<evidence type="ECO:0000313" key="10">
    <source>
        <dbReference type="Proteomes" id="UP001465755"/>
    </source>
</evidence>
<evidence type="ECO:0000313" key="9">
    <source>
        <dbReference type="EMBL" id="KAK9807961.1"/>
    </source>
</evidence>
<protein>
    <submittedName>
        <fullName evidence="9">Uncharacterized protein</fullName>
    </submittedName>
</protein>
<evidence type="ECO:0000256" key="2">
    <source>
        <dbReference type="ARBA" id="ARBA00022491"/>
    </source>
</evidence>
<comment type="subcellular location">
    <subcellularLocation>
        <location evidence="1 7">Nucleus</location>
    </subcellularLocation>
</comment>
<dbReference type="GO" id="GO:0000122">
    <property type="term" value="P:negative regulation of transcription by RNA polymerase II"/>
    <property type="evidence" value="ECO:0007669"/>
    <property type="project" value="TreeGrafter"/>
</dbReference>
<dbReference type="Gene3D" id="1.20.1160.11">
    <property type="entry name" value="Paired amphipathic helix"/>
    <property type="match status" value="3"/>
</dbReference>
<dbReference type="PROSITE" id="PS51477">
    <property type="entry name" value="PAH"/>
    <property type="match status" value="3"/>
</dbReference>